<evidence type="ECO:0000313" key="2">
    <source>
        <dbReference type="Proteomes" id="UP000613582"/>
    </source>
</evidence>
<dbReference type="SUPFAM" id="SSF53756">
    <property type="entry name" value="UDP-Glycosyltransferase/glycogen phosphorylase"/>
    <property type="match status" value="1"/>
</dbReference>
<protein>
    <submittedName>
        <fullName evidence="1">Succinoglycan biosynthesis protein ExoL</fullName>
    </submittedName>
</protein>
<gene>
    <name evidence="1" type="primary">exoL</name>
    <name evidence="1" type="ORF">GCM10011342_22230</name>
</gene>
<dbReference type="RefSeq" id="WP_188158353.1">
    <property type="nucleotide sequence ID" value="NZ_BMGH01000001.1"/>
</dbReference>
<dbReference type="EMBL" id="BMGH01000001">
    <property type="protein sequence ID" value="GGD12991.1"/>
    <property type="molecule type" value="Genomic_DNA"/>
</dbReference>
<dbReference type="Gene3D" id="3.40.50.2000">
    <property type="entry name" value="Glycogen Phosphorylase B"/>
    <property type="match status" value="2"/>
</dbReference>
<keyword evidence="2" id="KW-1185">Reference proteome</keyword>
<dbReference type="AlphaFoldDB" id="A0A8J2Y6Q5"/>
<dbReference type="Proteomes" id="UP000613582">
    <property type="component" value="Unassembled WGS sequence"/>
</dbReference>
<reference evidence="1" key="2">
    <citation type="submission" date="2020-09" db="EMBL/GenBank/DDBJ databases">
        <authorList>
            <person name="Sun Q."/>
            <person name="Zhou Y."/>
        </authorList>
    </citation>
    <scope>NUCLEOTIDE SEQUENCE</scope>
    <source>
        <strain evidence="1">CGMCC 1.12921</strain>
    </source>
</reference>
<accession>A0A8J2Y6Q5</accession>
<evidence type="ECO:0000313" key="1">
    <source>
        <dbReference type="EMBL" id="GGD12991.1"/>
    </source>
</evidence>
<comment type="caution">
    <text evidence="1">The sequence shown here is derived from an EMBL/GenBank/DDBJ whole genome shotgun (WGS) entry which is preliminary data.</text>
</comment>
<organism evidence="1 2">
    <name type="scientific">Aquisalinus flavus</name>
    <dbReference type="NCBI Taxonomy" id="1526572"/>
    <lineage>
        <taxon>Bacteria</taxon>
        <taxon>Pseudomonadati</taxon>
        <taxon>Pseudomonadota</taxon>
        <taxon>Alphaproteobacteria</taxon>
        <taxon>Parvularculales</taxon>
        <taxon>Parvularculaceae</taxon>
        <taxon>Aquisalinus</taxon>
    </lineage>
</organism>
<reference evidence="1" key="1">
    <citation type="journal article" date="2014" name="Int. J. Syst. Evol. Microbiol.">
        <title>Complete genome sequence of Corynebacterium casei LMG S-19264T (=DSM 44701T), isolated from a smear-ripened cheese.</title>
        <authorList>
            <consortium name="US DOE Joint Genome Institute (JGI-PGF)"/>
            <person name="Walter F."/>
            <person name="Albersmeier A."/>
            <person name="Kalinowski J."/>
            <person name="Ruckert C."/>
        </authorList>
    </citation>
    <scope>NUCLEOTIDE SEQUENCE</scope>
    <source>
        <strain evidence="1">CGMCC 1.12921</strain>
    </source>
</reference>
<proteinExistence type="predicted"/>
<name>A0A8J2Y6Q5_9PROT</name>
<sequence>MRIAYFGHDTYDAAIARRVRSLSAAGHDVTGLMMRRGAVTGMPWENIDLGRTYDAAYVQRLRSIWKGAEIAAMHGQVLRDADVIIARNLDMMICASLAKRRAGATAPLIYECLDVHHMLTTPGPAAAMLRRMERSLLRQSSLLVISSPAFEREYFSRYHGGAYTPFLLENRIAAGSLPPRPEALPGGGARLTIGWFGVLRCRRSLAMMVTIARDLPQVTIHIAGKPVIEGFEKAIEGIGNIRFTGAYRGPDDLPRLYGGVDLVWAGDFYQADFNSKALLPNRLYEGGYFGVPAIAPEGTETARWLARYGTGFAVGEPVESSVPVLLRELDSDRASLTGAQRTVLALPDDVFVEPTDMIDRMLTAALSVREERAAS</sequence>